<keyword evidence="4 6" id="KW-1133">Transmembrane helix</keyword>
<organism evidence="7 8">
    <name type="scientific">Nitratireductor thuwali</name>
    <dbReference type="NCBI Taxonomy" id="2267699"/>
    <lineage>
        <taxon>Bacteria</taxon>
        <taxon>Pseudomonadati</taxon>
        <taxon>Pseudomonadota</taxon>
        <taxon>Alphaproteobacteria</taxon>
        <taxon>Hyphomicrobiales</taxon>
        <taxon>Phyllobacteriaceae</taxon>
        <taxon>Nitratireductor</taxon>
    </lineage>
</organism>
<reference evidence="7 8" key="1">
    <citation type="submission" date="2018-07" db="EMBL/GenBank/DDBJ databases">
        <title>Genome sequence of Nitratireductor thuwali#1536.</title>
        <authorList>
            <person name="Michoud G."/>
            <person name="Merlino G."/>
            <person name="Sefrji F.O."/>
            <person name="Daffonchio D."/>
        </authorList>
    </citation>
    <scope>NUCLEOTIDE SEQUENCE [LARGE SCALE GENOMIC DNA]</scope>
    <source>
        <strain evidence="8">Nit1536</strain>
    </source>
</reference>
<dbReference type="PANTHER" id="PTHR21716">
    <property type="entry name" value="TRANSMEMBRANE PROTEIN"/>
    <property type="match status" value="1"/>
</dbReference>
<keyword evidence="8" id="KW-1185">Reference proteome</keyword>
<evidence type="ECO:0000256" key="1">
    <source>
        <dbReference type="ARBA" id="ARBA00004141"/>
    </source>
</evidence>
<comment type="similarity">
    <text evidence="2">Belongs to the autoinducer-2 exporter (AI-2E) (TC 2.A.86) family.</text>
</comment>
<dbReference type="Pfam" id="PF01594">
    <property type="entry name" value="AI-2E_transport"/>
    <property type="match status" value="1"/>
</dbReference>
<feature type="transmembrane region" description="Helical" evidence="6">
    <location>
        <begin position="313"/>
        <end position="330"/>
    </location>
</feature>
<dbReference type="InterPro" id="IPR002549">
    <property type="entry name" value="AI-2E-like"/>
</dbReference>
<dbReference type="RefSeq" id="WP_338529567.1">
    <property type="nucleotide sequence ID" value="NZ_CP030941.1"/>
</dbReference>
<evidence type="ECO:0000256" key="2">
    <source>
        <dbReference type="ARBA" id="ARBA00009773"/>
    </source>
</evidence>
<dbReference type="PANTHER" id="PTHR21716:SF16">
    <property type="entry name" value="BLL1467 PROTEIN"/>
    <property type="match status" value="1"/>
</dbReference>
<proteinExistence type="inferred from homology"/>
<accession>A0ABY5MJ68</accession>
<dbReference type="Proteomes" id="UP001342418">
    <property type="component" value="Chromosome"/>
</dbReference>
<feature type="transmembrane region" description="Helical" evidence="6">
    <location>
        <begin position="161"/>
        <end position="183"/>
    </location>
</feature>
<keyword evidence="5 6" id="KW-0472">Membrane</keyword>
<evidence type="ECO:0000256" key="3">
    <source>
        <dbReference type="ARBA" id="ARBA00022692"/>
    </source>
</evidence>
<name>A0ABY5MJ68_9HYPH</name>
<comment type="subcellular location">
    <subcellularLocation>
        <location evidence="1">Membrane</location>
        <topology evidence="1">Multi-pass membrane protein</topology>
    </subcellularLocation>
</comment>
<evidence type="ECO:0000313" key="8">
    <source>
        <dbReference type="Proteomes" id="UP001342418"/>
    </source>
</evidence>
<sequence length="370" mass="40375">MSKQATKRPPVVRLPPKSNLEYTLSRGAQISAIFLGFLGCLFVLQAGRFLLVPVSLAVIVGLMLGPVSTRLEYRGMPPALSAVVAVLVFLLVITGLATAVAAPLTTWADRVPQIWSKLQLQLISLREPLATIEGFREEIRSVTGESNVTVSVDGGSPVENVAYLAPTLLAQMLIFLASLYFFIATRHQIRNAVLTVCYDRRLRWRVAHIFRDVESQVSSYLLAIALINTGLALAVSLALWLVGVPSPLLWGVLAGILNFVIYVGPMIMAVILLGVGLASFDSFSGSLLPPLIYLSVNAMEAQFVTPMVIGKRMTLNPFIVFLAIAFWLWIWGPVGGFIAVPALLIMFAIFRNIFPGIHWNLPPEGPRNLS</sequence>
<keyword evidence="3 6" id="KW-0812">Transmembrane</keyword>
<feature type="transmembrane region" description="Helical" evidence="6">
    <location>
        <begin position="23"/>
        <end position="44"/>
    </location>
</feature>
<feature type="transmembrane region" description="Helical" evidence="6">
    <location>
        <begin position="79"/>
        <end position="102"/>
    </location>
</feature>
<evidence type="ECO:0000256" key="4">
    <source>
        <dbReference type="ARBA" id="ARBA00022989"/>
    </source>
</evidence>
<dbReference type="EMBL" id="CP030941">
    <property type="protein sequence ID" value="UUP17211.1"/>
    <property type="molecule type" value="Genomic_DNA"/>
</dbReference>
<feature type="transmembrane region" description="Helical" evidence="6">
    <location>
        <begin position="50"/>
        <end position="67"/>
    </location>
</feature>
<evidence type="ECO:0000256" key="6">
    <source>
        <dbReference type="SAM" id="Phobius"/>
    </source>
</evidence>
<feature type="transmembrane region" description="Helical" evidence="6">
    <location>
        <begin position="220"/>
        <end position="242"/>
    </location>
</feature>
<gene>
    <name evidence="7" type="primary">tqsA_1</name>
    <name evidence="7" type="ORF">NTH_01671</name>
</gene>
<evidence type="ECO:0000256" key="5">
    <source>
        <dbReference type="ARBA" id="ARBA00023136"/>
    </source>
</evidence>
<feature type="transmembrane region" description="Helical" evidence="6">
    <location>
        <begin position="248"/>
        <end position="278"/>
    </location>
</feature>
<protein>
    <submittedName>
        <fullName evidence="7">AI-2 transport protein TqsA</fullName>
    </submittedName>
</protein>
<evidence type="ECO:0000313" key="7">
    <source>
        <dbReference type="EMBL" id="UUP17211.1"/>
    </source>
</evidence>